<dbReference type="PROSITE" id="PS00152">
    <property type="entry name" value="ATPASE_ALPHA_BETA"/>
    <property type="match status" value="1"/>
</dbReference>
<evidence type="ECO:0000256" key="4">
    <source>
        <dbReference type="ARBA" id="ARBA00022741"/>
    </source>
</evidence>
<dbReference type="InterPro" id="IPR040627">
    <property type="entry name" value="T3SS_ATPase_C"/>
</dbReference>
<evidence type="ECO:0000256" key="6">
    <source>
        <dbReference type="ARBA" id="ARBA00022927"/>
    </source>
</evidence>
<evidence type="ECO:0000256" key="8">
    <source>
        <dbReference type="ARBA" id="ARBA00034006"/>
    </source>
</evidence>
<keyword evidence="7" id="KW-1278">Translocase</keyword>
<dbReference type="InterPro" id="IPR005714">
    <property type="entry name" value="ATPase_T3SS_FliI/YscN"/>
</dbReference>
<dbReference type="InterPro" id="IPR000194">
    <property type="entry name" value="ATPase_F1/V1/A1_a/bsu_nucl-bd"/>
</dbReference>
<comment type="catalytic activity">
    <reaction evidence="8">
        <text>ATP + H2O + cellular proteinSide 1 = ADP + phosphate + cellular proteinSide 2.</text>
        <dbReference type="EC" id="7.4.2.8"/>
    </reaction>
</comment>
<protein>
    <submittedName>
        <fullName evidence="11">EscN/YscN/HrcN family type III secretion system ATPase</fullName>
    </submittedName>
</protein>
<dbReference type="PANTHER" id="PTHR15184:SF9">
    <property type="entry name" value="SPI-1 TYPE 3 SECRETION SYSTEM ATPASE"/>
    <property type="match status" value="1"/>
</dbReference>
<feature type="region of interest" description="Disordered" evidence="9">
    <location>
        <begin position="110"/>
        <end position="131"/>
    </location>
</feature>
<comment type="caution">
    <text evidence="11">The sequence shown here is derived from an EMBL/GenBank/DDBJ whole genome shotgun (WGS) entry which is preliminary data.</text>
</comment>
<evidence type="ECO:0000256" key="7">
    <source>
        <dbReference type="ARBA" id="ARBA00022967"/>
    </source>
</evidence>
<dbReference type="InterPro" id="IPR027417">
    <property type="entry name" value="P-loop_NTPase"/>
</dbReference>
<dbReference type="PANTHER" id="PTHR15184">
    <property type="entry name" value="ATP SYNTHASE"/>
    <property type="match status" value="1"/>
</dbReference>
<dbReference type="InterPro" id="IPR003593">
    <property type="entry name" value="AAA+_ATPase"/>
</dbReference>
<evidence type="ECO:0000259" key="10">
    <source>
        <dbReference type="SMART" id="SM00382"/>
    </source>
</evidence>
<keyword evidence="4" id="KW-0547">Nucleotide-binding</keyword>
<dbReference type="GO" id="GO:0005737">
    <property type="term" value="C:cytoplasm"/>
    <property type="evidence" value="ECO:0007669"/>
    <property type="project" value="UniProtKB-SubCell"/>
</dbReference>
<dbReference type="NCBIfam" id="TIGR01026">
    <property type="entry name" value="fliI_yscN"/>
    <property type="match status" value="1"/>
</dbReference>
<dbReference type="Gene3D" id="3.40.50.12240">
    <property type="match status" value="1"/>
</dbReference>
<dbReference type="SUPFAM" id="SSF52540">
    <property type="entry name" value="P-loop containing nucleoside triphosphate hydrolases"/>
    <property type="match status" value="1"/>
</dbReference>
<evidence type="ECO:0000313" key="12">
    <source>
        <dbReference type="Proteomes" id="UP000603912"/>
    </source>
</evidence>
<proteinExistence type="predicted"/>
<dbReference type="GO" id="GO:0016887">
    <property type="term" value="F:ATP hydrolysis activity"/>
    <property type="evidence" value="ECO:0007669"/>
    <property type="project" value="InterPro"/>
</dbReference>
<evidence type="ECO:0000313" key="11">
    <source>
        <dbReference type="EMBL" id="GGH32071.1"/>
    </source>
</evidence>
<dbReference type="AlphaFoldDB" id="A0A917MJK4"/>
<evidence type="ECO:0000256" key="2">
    <source>
        <dbReference type="ARBA" id="ARBA00022448"/>
    </source>
</evidence>
<dbReference type="GO" id="GO:0030257">
    <property type="term" value="C:type III protein secretion system complex"/>
    <property type="evidence" value="ECO:0007669"/>
    <property type="project" value="InterPro"/>
</dbReference>
<evidence type="ECO:0000256" key="5">
    <source>
        <dbReference type="ARBA" id="ARBA00022840"/>
    </source>
</evidence>
<dbReference type="GO" id="GO:0030254">
    <property type="term" value="P:protein secretion by the type III secretion system"/>
    <property type="evidence" value="ECO:0007669"/>
    <property type="project" value="InterPro"/>
</dbReference>
<evidence type="ECO:0000256" key="1">
    <source>
        <dbReference type="ARBA" id="ARBA00004496"/>
    </source>
</evidence>
<dbReference type="EMBL" id="BMES01000003">
    <property type="protein sequence ID" value="GGH32071.1"/>
    <property type="molecule type" value="Genomic_DNA"/>
</dbReference>
<keyword evidence="6" id="KW-0653">Protein transport</keyword>
<keyword evidence="2" id="KW-0813">Transport</keyword>
<reference evidence="11" key="2">
    <citation type="submission" date="2020-09" db="EMBL/GenBank/DDBJ databases">
        <authorList>
            <person name="Sun Q."/>
            <person name="Zhou Y."/>
        </authorList>
    </citation>
    <scope>NUCLEOTIDE SEQUENCE</scope>
    <source>
        <strain evidence="11">CGMCC 1.12214</strain>
    </source>
</reference>
<evidence type="ECO:0000256" key="9">
    <source>
        <dbReference type="SAM" id="MobiDB-lite"/>
    </source>
</evidence>
<gene>
    <name evidence="11" type="primary">bscN</name>
    <name evidence="11" type="ORF">GCM10007036_43680</name>
</gene>
<organism evidence="11 12">
    <name type="scientific">Alsobacter metallidurans</name>
    <dbReference type="NCBI Taxonomy" id="340221"/>
    <lineage>
        <taxon>Bacteria</taxon>
        <taxon>Pseudomonadati</taxon>
        <taxon>Pseudomonadota</taxon>
        <taxon>Alphaproteobacteria</taxon>
        <taxon>Hyphomicrobiales</taxon>
        <taxon>Alsobacteraceae</taxon>
        <taxon>Alsobacter</taxon>
    </lineage>
</organism>
<keyword evidence="3" id="KW-0963">Cytoplasm</keyword>
<dbReference type="GO" id="GO:0046933">
    <property type="term" value="F:proton-transporting ATP synthase activity, rotational mechanism"/>
    <property type="evidence" value="ECO:0007669"/>
    <property type="project" value="TreeGrafter"/>
</dbReference>
<dbReference type="InterPro" id="IPR020003">
    <property type="entry name" value="ATPase_a/bsu_AS"/>
</dbReference>
<accession>A0A917MJK4</accession>
<dbReference type="GO" id="GO:0005524">
    <property type="term" value="F:ATP binding"/>
    <property type="evidence" value="ECO:0007669"/>
    <property type="project" value="UniProtKB-KW"/>
</dbReference>
<feature type="domain" description="AAA+ ATPase" evidence="10">
    <location>
        <begin position="151"/>
        <end position="332"/>
    </location>
</feature>
<keyword evidence="5" id="KW-0067">ATP-binding</keyword>
<dbReference type="InterPro" id="IPR050053">
    <property type="entry name" value="ATPase_alpha/beta_chains"/>
</dbReference>
<dbReference type="Pfam" id="PF00006">
    <property type="entry name" value="ATP-synt_ab"/>
    <property type="match status" value="1"/>
</dbReference>
<comment type="subcellular location">
    <subcellularLocation>
        <location evidence="1">Cytoplasm</location>
    </subcellularLocation>
</comment>
<dbReference type="FunFam" id="3.40.50.12240:FF:000002">
    <property type="entry name" value="Flagellum-specific ATP synthase FliI"/>
    <property type="match status" value="1"/>
</dbReference>
<dbReference type="Pfam" id="PF18269">
    <property type="entry name" value="T3SS_ATPase_C"/>
    <property type="match status" value="1"/>
</dbReference>
<dbReference type="Proteomes" id="UP000603912">
    <property type="component" value="Unassembled WGS sequence"/>
</dbReference>
<reference evidence="11" key="1">
    <citation type="journal article" date="2014" name="Int. J. Syst. Evol. Microbiol.">
        <title>Complete genome sequence of Corynebacterium casei LMG S-19264T (=DSM 44701T), isolated from a smear-ripened cheese.</title>
        <authorList>
            <consortium name="US DOE Joint Genome Institute (JGI-PGF)"/>
            <person name="Walter F."/>
            <person name="Albersmeier A."/>
            <person name="Kalinowski J."/>
            <person name="Ruckert C."/>
        </authorList>
    </citation>
    <scope>NUCLEOTIDE SEQUENCE</scope>
    <source>
        <strain evidence="11">CGMCC 1.12214</strain>
    </source>
</reference>
<sequence>MAAGIARRPLRRTVGRLTEIGPGGLVTTLSDLSVGEICRLVEPGGSEILGQVIALRDGGAVLAPLGVIDGLSSRTEVLPQHDPFTFRCGTGMLGGVFDGLGRPMDGRPLARDGMQTRGVAPRSTPPLERPLISTPIQTGLRVIDGLNTLGVGQRIGVFGPPGGGKSSLLGALARNAAADVCVLALIGERGRELREFLDRQLPPAFRDRCVVVASTSDRPAMERVIGAHVATSVAEQFREQGAHVLLLLDSVTRFARALREVGLAAGEQPVRRGFTPSVYAELPRLIERCGGDRNGAITAIYTVLLENEGFGDPIAEEVKSLADGHILLDSKLGQSGHYPAVDVLGSVSRLMGEIATPEHRAAAARFRALLARYRDIELLVQVGEYAAGSDPLADEALRRRGAMMDFLVQAGREATPMGETLDRLRVVVGHGE</sequence>
<dbReference type="GO" id="GO:0008564">
    <property type="term" value="F:protein-exporting ATPase activity"/>
    <property type="evidence" value="ECO:0007669"/>
    <property type="project" value="UniProtKB-EC"/>
</dbReference>
<dbReference type="SMART" id="SM00382">
    <property type="entry name" value="AAA"/>
    <property type="match status" value="1"/>
</dbReference>
<name>A0A917MJK4_9HYPH</name>
<keyword evidence="12" id="KW-1185">Reference proteome</keyword>
<evidence type="ECO:0000256" key="3">
    <source>
        <dbReference type="ARBA" id="ARBA00022490"/>
    </source>
</evidence>